<dbReference type="RefSeq" id="WP_013897166.1">
    <property type="nucleotide sequence ID" value="NC_015675.1"/>
</dbReference>
<evidence type="ECO:0000256" key="6">
    <source>
        <dbReference type="SAM" id="Phobius"/>
    </source>
</evidence>
<dbReference type="AlphaFoldDB" id="F7Y7H8"/>
<feature type="transmembrane region" description="Helical" evidence="6">
    <location>
        <begin position="30"/>
        <end position="58"/>
    </location>
</feature>
<keyword evidence="3 6" id="KW-0812">Transmembrane</keyword>
<evidence type="ECO:0008006" key="9">
    <source>
        <dbReference type="Google" id="ProtNLM"/>
    </source>
</evidence>
<feature type="transmembrane region" description="Helical" evidence="6">
    <location>
        <begin position="318"/>
        <end position="345"/>
    </location>
</feature>
<evidence type="ECO:0000256" key="3">
    <source>
        <dbReference type="ARBA" id="ARBA00022692"/>
    </source>
</evidence>
<dbReference type="KEGG" id="mop:Mesop_6529"/>
<dbReference type="HOGENOM" id="CLU_031275_0_1_5"/>
<protein>
    <recommendedName>
        <fullName evidence="9">AI-2E family transporter</fullName>
    </recommendedName>
</protein>
<keyword evidence="5 6" id="KW-0472">Membrane</keyword>
<dbReference type="Pfam" id="PF01594">
    <property type="entry name" value="AI-2E_transport"/>
    <property type="match status" value="1"/>
</dbReference>
<dbReference type="eggNOG" id="COG0628">
    <property type="taxonomic scope" value="Bacteria"/>
</dbReference>
<feature type="transmembrane region" description="Helical" evidence="6">
    <location>
        <begin position="281"/>
        <end position="298"/>
    </location>
</feature>
<keyword evidence="4 6" id="KW-1133">Transmembrane helix</keyword>
<comment type="subcellular location">
    <subcellularLocation>
        <location evidence="1">Membrane</location>
        <topology evidence="1">Multi-pass membrane protein</topology>
    </subcellularLocation>
</comment>
<accession>F7Y7H8</accession>
<feature type="transmembrane region" description="Helical" evidence="6">
    <location>
        <begin position="218"/>
        <end position="240"/>
    </location>
</feature>
<name>F7Y7H8_MESOW</name>
<dbReference type="InterPro" id="IPR002549">
    <property type="entry name" value="AI-2E-like"/>
</dbReference>
<evidence type="ECO:0000256" key="2">
    <source>
        <dbReference type="ARBA" id="ARBA00009773"/>
    </source>
</evidence>
<dbReference type="EMBL" id="CP002279">
    <property type="protein sequence ID" value="AEH90851.1"/>
    <property type="molecule type" value="Genomic_DNA"/>
</dbReference>
<proteinExistence type="inferred from homology"/>
<dbReference type="STRING" id="536019.Mesop_6529"/>
<reference evidence="7 8" key="1">
    <citation type="submission" date="2010-10" db="EMBL/GenBank/DDBJ databases">
        <title>Complete sequence of Mesorhizobium opportunistum WSM2075.</title>
        <authorList>
            <consortium name="US DOE Joint Genome Institute"/>
            <person name="Lucas S."/>
            <person name="Copeland A."/>
            <person name="Lapidus A."/>
            <person name="Cheng J.-F."/>
            <person name="Bruce D."/>
            <person name="Goodwin L."/>
            <person name="Pitluck S."/>
            <person name="Chertkov O."/>
            <person name="Misra M."/>
            <person name="Detter J.C."/>
            <person name="Han C."/>
            <person name="Tapia R."/>
            <person name="Land M."/>
            <person name="Hauser L."/>
            <person name="Kyrpides N."/>
            <person name="Ovchinnikova G."/>
            <person name="Mavrommatis K.M."/>
            <person name="Tiwari R.P."/>
            <person name="Howieson J.G."/>
            <person name="O'Hara G.W."/>
            <person name="Nandasena K.G."/>
            <person name="Woyke T."/>
        </authorList>
    </citation>
    <scope>NUCLEOTIDE SEQUENCE [LARGE SCALE GENOMIC DNA]</scope>
    <source>
        <strain evidence="8">LMG 24607 / HAMBI 3007 / WSM2075</strain>
    </source>
</reference>
<evidence type="ECO:0000313" key="8">
    <source>
        <dbReference type="Proteomes" id="UP000001623"/>
    </source>
</evidence>
<comment type="similarity">
    <text evidence="2">Belongs to the autoinducer-2 exporter (AI-2E) (TC 2.A.86) family.</text>
</comment>
<sequence>MTDPVREPSDSSHASQSSRLRLVTFFTGGLFLLAILAASFAASAIVLPLVLAVVLKLLLQPAVSLLERFFVPRALGAILPIALVVGILVGLVAALSEPAATWAQKLPQGVPRLEAHLMVLSGPVHKLQGALEVAEEVANAPPQGHTMVAVRSDLGLAGTLFAGTKAVLDGLLTTVLVLYFLLLSGDTFLRRLVEILPDFGDKRQAVEIFQRIESDISIYLLTITLMNALVGLATAAAMYLCGIGDVLLWGTTAFLLNFVPFLGPLLGVGIFLLVGLLGFDSLWWALLPPGLYFLIHLIEGETVTPLLLARRFTLNPVLVVLSLIFWFWMWGAPGALLAFPLLAMLKIISDRLSSLRALGHFLER</sequence>
<dbReference type="Proteomes" id="UP000001623">
    <property type="component" value="Chromosome"/>
</dbReference>
<evidence type="ECO:0000256" key="4">
    <source>
        <dbReference type="ARBA" id="ARBA00022989"/>
    </source>
</evidence>
<dbReference type="GO" id="GO:0016020">
    <property type="term" value="C:membrane"/>
    <property type="evidence" value="ECO:0007669"/>
    <property type="project" value="UniProtKB-SubCell"/>
</dbReference>
<feature type="transmembrane region" description="Helical" evidence="6">
    <location>
        <begin position="246"/>
        <end position="274"/>
    </location>
</feature>
<dbReference type="PANTHER" id="PTHR21716">
    <property type="entry name" value="TRANSMEMBRANE PROTEIN"/>
    <property type="match status" value="1"/>
</dbReference>
<feature type="transmembrane region" description="Helical" evidence="6">
    <location>
        <begin position="160"/>
        <end position="182"/>
    </location>
</feature>
<evidence type="ECO:0000256" key="5">
    <source>
        <dbReference type="ARBA" id="ARBA00023136"/>
    </source>
</evidence>
<gene>
    <name evidence="7" type="ordered locus">Mesop_6529</name>
</gene>
<dbReference type="GO" id="GO:0055085">
    <property type="term" value="P:transmembrane transport"/>
    <property type="evidence" value="ECO:0007669"/>
    <property type="project" value="TreeGrafter"/>
</dbReference>
<feature type="transmembrane region" description="Helical" evidence="6">
    <location>
        <begin position="70"/>
        <end position="95"/>
    </location>
</feature>
<evidence type="ECO:0000313" key="7">
    <source>
        <dbReference type="EMBL" id="AEH90851.1"/>
    </source>
</evidence>
<organism evidence="7 8">
    <name type="scientific">Mesorhizobium opportunistum (strain LMG 24607 / HAMBI 3007 / WSM2075)</name>
    <dbReference type="NCBI Taxonomy" id="536019"/>
    <lineage>
        <taxon>Bacteria</taxon>
        <taxon>Pseudomonadati</taxon>
        <taxon>Pseudomonadota</taxon>
        <taxon>Alphaproteobacteria</taxon>
        <taxon>Hyphomicrobiales</taxon>
        <taxon>Phyllobacteriaceae</taxon>
        <taxon>Mesorhizobium</taxon>
    </lineage>
</organism>
<evidence type="ECO:0000256" key="1">
    <source>
        <dbReference type="ARBA" id="ARBA00004141"/>
    </source>
</evidence>
<dbReference type="PANTHER" id="PTHR21716:SF16">
    <property type="entry name" value="BLL1467 PROTEIN"/>
    <property type="match status" value="1"/>
</dbReference>